<protein>
    <submittedName>
        <fullName evidence="1">Uncharacterized protein</fullName>
    </submittedName>
</protein>
<gene>
    <name evidence="1" type="ORF">L2E82_47940</name>
</gene>
<dbReference type="EMBL" id="CM042017">
    <property type="protein sequence ID" value="KAI3689968.1"/>
    <property type="molecule type" value="Genomic_DNA"/>
</dbReference>
<evidence type="ECO:0000313" key="2">
    <source>
        <dbReference type="Proteomes" id="UP001055811"/>
    </source>
</evidence>
<proteinExistence type="predicted"/>
<dbReference type="Proteomes" id="UP001055811">
    <property type="component" value="Linkage Group LG09"/>
</dbReference>
<evidence type="ECO:0000313" key="1">
    <source>
        <dbReference type="EMBL" id="KAI3689968.1"/>
    </source>
</evidence>
<organism evidence="1 2">
    <name type="scientific">Cichorium intybus</name>
    <name type="common">Chicory</name>
    <dbReference type="NCBI Taxonomy" id="13427"/>
    <lineage>
        <taxon>Eukaryota</taxon>
        <taxon>Viridiplantae</taxon>
        <taxon>Streptophyta</taxon>
        <taxon>Embryophyta</taxon>
        <taxon>Tracheophyta</taxon>
        <taxon>Spermatophyta</taxon>
        <taxon>Magnoliopsida</taxon>
        <taxon>eudicotyledons</taxon>
        <taxon>Gunneridae</taxon>
        <taxon>Pentapetalae</taxon>
        <taxon>asterids</taxon>
        <taxon>campanulids</taxon>
        <taxon>Asterales</taxon>
        <taxon>Asteraceae</taxon>
        <taxon>Cichorioideae</taxon>
        <taxon>Cichorieae</taxon>
        <taxon>Cichoriinae</taxon>
        <taxon>Cichorium</taxon>
    </lineage>
</organism>
<comment type="caution">
    <text evidence="1">The sequence shown here is derived from an EMBL/GenBank/DDBJ whole genome shotgun (WGS) entry which is preliminary data.</text>
</comment>
<sequence length="186" mass="20626">MRGKRLYTSEKRTRTRSRINEKLKALQKLILNSNKMETGNRWWDQKRGFGFGAPAGGTSSIFSQNNTFGQMSANQTPSVAQPQSITNPFGTLPAMPQMSIGRAGNAPSIQYGISSLPVVNKPAPIRISSVLTSRHLSQRRIRLPARKLHPKNDGPKVSFFSDEEETTGMLFLCSSDVLSIVYEKVV</sequence>
<reference evidence="2" key="1">
    <citation type="journal article" date="2022" name="Mol. Ecol. Resour.">
        <title>The genomes of chicory, endive, great burdock and yacon provide insights into Asteraceae palaeo-polyploidization history and plant inulin production.</title>
        <authorList>
            <person name="Fan W."/>
            <person name="Wang S."/>
            <person name="Wang H."/>
            <person name="Wang A."/>
            <person name="Jiang F."/>
            <person name="Liu H."/>
            <person name="Zhao H."/>
            <person name="Xu D."/>
            <person name="Zhang Y."/>
        </authorList>
    </citation>
    <scope>NUCLEOTIDE SEQUENCE [LARGE SCALE GENOMIC DNA]</scope>
    <source>
        <strain evidence="2">cv. Punajuju</strain>
    </source>
</reference>
<keyword evidence="2" id="KW-1185">Reference proteome</keyword>
<name>A0ACB8YX43_CICIN</name>
<accession>A0ACB8YX43</accession>
<reference evidence="1 2" key="2">
    <citation type="journal article" date="2022" name="Mol. Ecol. Resour.">
        <title>The genomes of chicory, endive, great burdock and yacon provide insights into Asteraceae paleo-polyploidization history and plant inulin production.</title>
        <authorList>
            <person name="Fan W."/>
            <person name="Wang S."/>
            <person name="Wang H."/>
            <person name="Wang A."/>
            <person name="Jiang F."/>
            <person name="Liu H."/>
            <person name="Zhao H."/>
            <person name="Xu D."/>
            <person name="Zhang Y."/>
        </authorList>
    </citation>
    <scope>NUCLEOTIDE SEQUENCE [LARGE SCALE GENOMIC DNA]</scope>
    <source>
        <strain evidence="2">cv. Punajuju</strain>
        <tissue evidence="1">Leaves</tissue>
    </source>
</reference>